<evidence type="ECO:0000313" key="2">
    <source>
        <dbReference type="EMBL" id="KAF4667365.1"/>
    </source>
</evidence>
<comment type="caution">
    <text evidence="2">The sequence shown here is derived from an EMBL/GenBank/DDBJ whole genome shotgun (WGS) entry which is preliminary data.</text>
</comment>
<dbReference type="AlphaFoldDB" id="A0A7J6M7C6"/>
<sequence length="188" mass="21182">MPRTQPFTSVAVLVVMVDLSGPRVHALAGGHQRSPSSLPRFRATRMTEEKTDSFGVLCLFHHEDTPDNVRMTFRLHEDGIRAEKLQCPKVLYTGLPDGVVEASHAAADVDRINFADPLLGVDSDAHKHDDRRCERVEEILRQATAREDTPASGDSFNDLYKGICMLYESHAVTALRERRYLDAYFNKE</sequence>
<dbReference type="EMBL" id="JABAHT010000055">
    <property type="protein sequence ID" value="KAF4667365.1"/>
    <property type="molecule type" value="Genomic_DNA"/>
</dbReference>
<reference evidence="2 3" key="1">
    <citation type="submission" date="2020-04" db="EMBL/GenBank/DDBJ databases">
        <title>Perkinsus olseni comparative genomics.</title>
        <authorList>
            <person name="Bogema D.R."/>
        </authorList>
    </citation>
    <scope>NUCLEOTIDE SEQUENCE [LARGE SCALE GENOMIC DNA]</scope>
    <source>
        <strain evidence="2">ATCC PRA-179</strain>
    </source>
</reference>
<feature type="chain" id="PRO_5029869165" evidence="1">
    <location>
        <begin position="27"/>
        <end position="188"/>
    </location>
</feature>
<organism evidence="2 3">
    <name type="scientific">Perkinsus olseni</name>
    <name type="common">Perkinsus atlanticus</name>
    <dbReference type="NCBI Taxonomy" id="32597"/>
    <lineage>
        <taxon>Eukaryota</taxon>
        <taxon>Sar</taxon>
        <taxon>Alveolata</taxon>
        <taxon>Perkinsozoa</taxon>
        <taxon>Perkinsea</taxon>
        <taxon>Perkinsida</taxon>
        <taxon>Perkinsidae</taxon>
        <taxon>Perkinsus</taxon>
    </lineage>
</organism>
<protein>
    <submittedName>
        <fullName evidence="2">Uncharacterized protein</fullName>
    </submittedName>
</protein>
<dbReference type="OrthoDB" id="10407524at2759"/>
<proteinExistence type="predicted"/>
<name>A0A7J6M7C6_PEROL</name>
<accession>A0A7J6M7C6</accession>
<dbReference type="Proteomes" id="UP000570595">
    <property type="component" value="Unassembled WGS sequence"/>
</dbReference>
<gene>
    <name evidence="2" type="ORF">FOZ61_008378</name>
</gene>
<evidence type="ECO:0000256" key="1">
    <source>
        <dbReference type="SAM" id="SignalP"/>
    </source>
</evidence>
<keyword evidence="1" id="KW-0732">Signal</keyword>
<feature type="signal peptide" evidence="1">
    <location>
        <begin position="1"/>
        <end position="26"/>
    </location>
</feature>
<evidence type="ECO:0000313" key="3">
    <source>
        <dbReference type="Proteomes" id="UP000570595"/>
    </source>
</evidence>